<dbReference type="Gramene" id="KXG26646">
    <property type="protein sequence ID" value="KXG26646"/>
    <property type="gene ID" value="SORBI_3006G136300"/>
</dbReference>
<dbReference type="Proteomes" id="UP000000768">
    <property type="component" value="Chromosome 6"/>
</dbReference>
<dbReference type="OMA" id="LAVPHIF"/>
<reference evidence="2" key="2">
    <citation type="journal article" date="2018" name="Plant J.">
        <title>The Sorghum bicolor reference genome: improved assembly, gene annotations, a transcriptome atlas, and signatures of genome organization.</title>
        <authorList>
            <person name="McCormick R.F."/>
            <person name="Truong S.K."/>
            <person name="Sreedasyam A."/>
            <person name="Jenkins J."/>
            <person name="Shu S."/>
            <person name="Sims D."/>
            <person name="Kennedy M."/>
            <person name="Amirebrahimi M."/>
            <person name="Weers B.D."/>
            <person name="McKinley B."/>
            <person name="Mattison A."/>
            <person name="Morishige D.T."/>
            <person name="Grimwood J."/>
            <person name="Schmutz J."/>
            <person name="Mullet J.E."/>
        </authorList>
    </citation>
    <scope>NUCLEOTIDE SEQUENCE [LARGE SCALE GENOMIC DNA]</scope>
    <source>
        <strain evidence="2">cv. BTx623</strain>
    </source>
</reference>
<dbReference type="AlphaFoldDB" id="A0A1B6PLU9"/>
<dbReference type="InParanoid" id="A0A1B6PLU9"/>
<organism evidence="1 2">
    <name type="scientific">Sorghum bicolor</name>
    <name type="common">Sorghum</name>
    <name type="synonym">Sorghum vulgare</name>
    <dbReference type="NCBI Taxonomy" id="4558"/>
    <lineage>
        <taxon>Eukaryota</taxon>
        <taxon>Viridiplantae</taxon>
        <taxon>Streptophyta</taxon>
        <taxon>Embryophyta</taxon>
        <taxon>Tracheophyta</taxon>
        <taxon>Spermatophyta</taxon>
        <taxon>Magnoliopsida</taxon>
        <taxon>Liliopsida</taxon>
        <taxon>Poales</taxon>
        <taxon>Poaceae</taxon>
        <taxon>PACMAD clade</taxon>
        <taxon>Panicoideae</taxon>
        <taxon>Andropogonodae</taxon>
        <taxon>Andropogoneae</taxon>
        <taxon>Sorghinae</taxon>
        <taxon>Sorghum</taxon>
    </lineage>
</organism>
<evidence type="ECO:0000313" key="2">
    <source>
        <dbReference type="Proteomes" id="UP000000768"/>
    </source>
</evidence>
<accession>A0A1B6PLU9</accession>
<feature type="non-terminal residue" evidence="1">
    <location>
        <position position="72"/>
    </location>
</feature>
<name>A0A1B6PLU9_SORBI</name>
<keyword evidence="2" id="KW-1185">Reference proteome</keyword>
<protein>
    <submittedName>
        <fullName evidence="1">Uncharacterized protein</fullName>
    </submittedName>
</protein>
<sequence>MCSHRKRTNNILGGHKNITFSLVHLGLQQIKLAAQEQNPWLLSFLPGRNNNNQHSSDLAKLYSSKLAVPHIF</sequence>
<proteinExistence type="predicted"/>
<reference evidence="1 2" key="1">
    <citation type="journal article" date="2009" name="Nature">
        <title>The Sorghum bicolor genome and the diversification of grasses.</title>
        <authorList>
            <person name="Paterson A.H."/>
            <person name="Bowers J.E."/>
            <person name="Bruggmann R."/>
            <person name="Dubchak I."/>
            <person name="Grimwood J."/>
            <person name="Gundlach H."/>
            <person name="Haberer G."/>
            <person name="Hellsten U."/>
            <person name="Mitros T."/>
            <person name="Poliakov A."/>
            <person name="Schmutz J."/>
            <person name="Spannagl M."/>
            <person name="Tang H."/>
            <person name="Wang X."/>
            <person name="Wicker T."/>
            <person name="Bharti A.K."/>
            <person name="Chapman J."/>
            <person name="Feltus F.A."/>
            <person name="Gowik U."/>
            <person name="Grigoriev I.V."/>
            <person name="Lyons E."/>
            <person name="Maher C.A."/>
            <person name="Martis M."/>
            <person name="Narechania A."/>
            <person name="Otillar R.P."/>
            <person name="Penning B.W."/>
            <person name="Salamov A.A."/>
            <person name="Wang Y."/>
            <person name="Zhang L."/>
            <person name="Carpita N.C."/>
            <person name="Freeling M."/>
            <person name="Gingle A.R."/>
            <person name="Hash C.T."/>
            <person name="Keller B."/>
            <person name="Klein P."/>
            <person name="Kresovich S."/>
            <person name="McCann M.C."/>
            <person name="Ming R."/>
            <person name="Peterson D.G."/>
            <person name="Mehboob-ur-Rahman"/>
            <person name="Ware D."/>
            <person name="Westhoff P."/>
            <person name="Mayer K.F."/>
            <person name="Messing J."/>
            <person name="Rokhsar D.S."/>
        </authorList>
    </citation>
    <scope>NUCLEOTIDE SEQUENCE [LARGE SCALE GENOMIC DNA]</scope>
    <source>
        <strain evidence="2">cv. BTx623</strain>
    </source>
</reference>
<gene>
    <name evidence="1" type="ORF">SORBI_3006G136300</name>
</gene>
<dbReference type="EMBL" id="CM000765">
    <property type="protein sequence ID" value="KXG26646.1"/>
    <property type="molecule type" value="Genomic_DNA"/>
</dbReference>
<evidence type="ECO:0000313" key="1">
    <source>
        <dbReference type="EMBL" id="KXG26646.1"/>
    </source>
</evidence>